<dbReference type="AlphaFoldDB" id="A0A8J7W0K7"/>
<dbReference type="PROSITE" id="PS51737">
    <property type="entry name" value="RECOMBINASE_DNA_BIND"/>
    <property type="match status" value="1"/>
</dbReference>
<reference evidence="2" key="1">
    <citation type="submission" date="2021-04" db="EMBL/GenBank/DDBJ databases">
        <title>Sinoanaerobacter chloroacetimidivorans sp. nov., an obligate anaerobic bacterium isolated from anaerobic sludge.</title>
        <authorList>
            <person name="Bao Y."/>
        </authorList>
    </citation>
    <scope>NUCLEOTIDE SEQUENCE</scope>
    <source>
        <strain evidence="2">BAD-6</strain>
    </source>
</reference>
<dbReference type="InterPro" id="IPR011109">
    <property type="entry name" value="DNA_bind_recombinase_dom"/>
</dbReference>
<sequence length="131" mass="14810">MANRVCCGYNAQADSELIINREEARVIRWIFNRYLEGDSFGKITSGLEKQGISSPTGKAKWNSEAISKLLSNEKYTGSVLLQKTMSFGGVQFKSNGELEQALIRNHHEAIISIRDFERVQQIKNERAKSQT</sequence>
<dbReference type="GO" id="GO:0003677">
    <property type="term" value="F:DNA binding"/>
    <property type="evidence" value="ECO:0007669"/>
    <property type="project" value="InterPro"/>
</dbReference>
<name>A0A8J7W0K7_9FIRM</name>
<dbReference type="Gene3D" id="3.90.1750.20">
    <property type="entry name" value="Putative Large Serine Recombinase, Chain B, Domain 2"/>
    <property type="match status" value="1"/>
</dbReference>
<dbReference type="InterPro" id="IPR038109">
    <property type="entry name" value="DNA_bind_recomb_sf"/>
</dbReference>
<evidence type="ECO:0000313" key="3">
    <source>
        <dbReference type="Proteomes" id="UP000675664"/>
    </source>
</evidence>
<dbReference type="InterPro" id="IPR050639">
    <property type="entry name" value="SSR_resolvase"/>
</dbReference>
<gene>
    <name evidence="2" type="ORF">KCX82_11995</name>
</gene>
<evidence type="ECO:0000259" key="1">
    <source>
        <dbReference type="PROSITE" id="PS51737"/>
    </source>
</evidence>
<dbReference type="RefSeq" id="WP_227018724.1">
    <property type="nucleotide sequence ID" value="NZ_JAGSND010000007.1"/>
</dbReference>
<reference evidence="2" key="2">
    <citation type="submission" date="2021-04" db="EMBL/GenBank/DDBJ databases">
        <authorList>
            <person name="Liu J."/>
        </authorList>
    </citation>
    <scope>NUCLEOTIDE SEQUENCE</scope>
    <source>
        <strain evidence="2">BAD-6</strain>
    </source>
</reference>
<accession>A0A8J7W0K7</accession>
<dbReference type="Pfam" id="PF07508">
    <property type="entry name" value="Recombinase"/>
    <property type="match status" value="1"/>
</dbReference>
<protein>
    <submittedName>
        <fullName evidence="2">Recombinase family protein</fullName>
    </submittedName>
</protein>
<dbReference type="EMBL" id="JAGSND010000007">
    <property type="protein sequence ID" value="MBR0598602.1"/>
    <property type="molecule type" value="Genomic_DNA"/>
</dbReference>
<proteinExistence type="predicted"/>
<keyword evidence="3" id="KW-1185">Reference proteome</keyword>
<dbReference type="PANTHER" id="PTHR30461">
    <property type="entry name" value="DNA-INVERTASE FROM LAMBDOID PROPHAGE"/>
    <property type="match status" value="1"/>
</dbReference>
<comment type="caution">
    <text evidence="2">The sequence shown here is derived from an EMBL/GenBank/DDBJ whole genome shotgun (WGS) entry which is preliminary data.</text>
</comment>
<organism evidence="2 3">
    <name type="scientific">Sinanaerobacter chloroacetimidivorans</name>
    <dbReference type="NCBI Taxonomy" id="2818044"/>
    <lineage>
        <taxon>Bacteria</taxon>
        <taxon>Bacillati</taxon>
        <taxon>Bacillota</taxon>
        <taxon>Clostridia</taxon>
        <taxon>Peptostreptococcales</taxon>
        <taxon>Anaerovoracaceae</taxon>
        <taxon>Sinanaerobacter</taxon>
    </lineage>
</organism>
<dbReference type="Proteomes" id="UP000675664">
    <property type="component" value="Unassembled WGS sequence"/>
</dbReference>
<dbReference type="PANTHER" id="PTHR30461:SF23">
    <property type="entry name" value="DNA RECOMBINASE-RELATED"/>
    <property type="match status" value="1"/>
</dbReference>
<feature type="domain" description="Recombinase" evidence="1">
    <location>
        <begin position="6"/>
        <end position="129"/>
    </location>
</feature>
<dbReference type="GO" id="GO:0000150">
    <property type="term" value="F:DNA strand exchange activity"/>
    <property type="evidence" value="ECO:0007669"/>
    <property type="project" value="InterPro"/>
</dbReference>
<evidence type="ECO:0000313" key="2">
    <source>
        <dbReference type="EMBL" id="MBR0598602.1"/>
    </source>
</evidence>